<feature type="signal peptide" evidence="1">
    <location>
        <begin position="1"/>
        <end position="22"/>
    </location>
</feature>
<dbReference type="PANTHER" id="PTHR39335:SF1">
    <property type="entry name" value="BLL4220 PROTEIN"/>
    <property type="match status" value="1"/>
</dbReference>
<dbReference type="RefSeq" id="WP_173633325.1">
    <property type="nucleotide sequence ID" value="NZ_CP054212.1"/>
</dbReference>
<dbReference type="InterPro" id="IPR005297">
    <property type="entry name" value="Lipoprotein_repeat"/>
</dbReference>
<dbReference type="InterPro" id="IPR014558">
    <property type="entry name" value="UCP029720"/>
</dbReference>
<dbReference type="AlphaFoldDB" id="A0A6M8UF05"/>
<dbReference type="KEGG" id="pmak:PMPD1_1341"/>
<dbReference type="Proteomes" id="UP000505325">
    <property type="component" value="Chromosome"/>
</dbReference>
<sequence>MNKTIATVLALSLSALTTSVYADSVKTGGKMLADQAGMTLYTFDNDTAGSGKSVCNDACAKLWPPVIADAGAQPQGELTLVKRDSGEQQWAWKGKPLYRFVKDAKPGEMKGDNVKGIWHVVMP</sequence>
<protein>
    <recommendedName>
        <fullName evidence="4">Lipoprotein</fullName>
    </recommendedName>
</protein>
<evidence type="ECO:0008006" key="4">
    <source>
        <dbReference type="Google" id="ProtNLM"/>
    </source>
</evidence>
<organism evidence="2 3">
    <name type="scientific">Paramixta manurensis</name>
    <dbReference type="NCBI Taxonomy" id="2740817"/>
    <lineage>
        <taxon>Bacteria</taxon>
        <taxon>Pseudomonadati</taxon>
        <taxon>Pseudomonadota</taxon>
        <taxon>Gammaproteobacteria</taxon>
        <taxon>Enterobacterales</taxon>
        <taxon>Erwiniaceae</taxon>
        <taxon>Paramixta</taxon>
    </lineage>
</organism>
<feature type="chain" id="PRO_5027073683" description="Lipoprotein" evidence="1">
    <location>
        <begin position="23"/>
        <end position="123"/>
    </location>
</feature>
<reference evidence="2 3" key="1">
    <citation type="submission" date="2020-06" db="EMBL/GenBank/DDBJ databases">
        <title>Genome sequence of Paramixta manurensis strain PD-1.</title>
        <authorList>
            <person name="Lee C.W."/>
            <person name="Kim J."/>
        </authorList>
    </citation>
    <scope>NUCLEOTIDE SEQUENCE [LARGE SCALE GENOMIC DNA]</scope>
    <source>
        <strain evidence="2 3">PD-1</strain>
    </source>
</reference>
<evidence type="ECO:0000313" key="2">
    <source>
        <dbReference type="EMBL" id="QKJ86300.1"/>
    </source>
</evidence>
<name>A0A6M8UF05_9GAMM</name>
<proteinExistence type="predicted"/>
<evidence type="ECO:0000313" key="3">
    <source>
        <dbReference type="Proteomes" id="UP000505325"/>
    </source>
</evidence>
<evidence type="ECO:0000256" key="1">
    <source>
        <dbReference type="SAM" id="SignalP"/>
    </source>
</evidence>
<dbReference type="GO" id="GO:0043448">
    <property type="term" value="P:alkane catabolic process"/>
    <property type="evidence" value="ECO:0007669"/>
    <property type="project" value="TreeGrafter"/>
</dbReference>
<gene>
    <name evidence="2" type="ORF">PMPD1_1341</name>
</gene>
<dbReference type="EMBL" id="CP054212">
    <property type="protein sequence ID" value="QKJ86300.1"/>
    <property type="molecule type" value="Genomic_DNA"/>
</dbReference>
<dbReference type="PANTHER" id="PTHR39335">
    <property type="entry name" value="BLL4220 PROTEIN"/>
    <property type="match status" value="1"/>
</dbReference>
<dbReference type="Pfam" id="PF03640">
    <property type="entry name" value="Lipoprotein_15"/>
    <property type="match status" value="2"/>
</dbReference>
<keyword evidence="3" id="KW-1185">Reference proteome</keyword>
<keyword evidence="1" id="KW-0732">Signal</keyword>
<accession>A0A6M8UF05</accession>
<dbReference type="PIRSF" id="PIRSF029720">
    <property type="entry name" value="UCP029720"/>
    <property type="match status" value="1"/>
</dbReference>